<protein>
    <recommendedName>
        <fullName evidence="2">Secretion system C-terminal sorting domain-containing protein</fullName>
    </recommendedName>
</protein>
<dbReference type="Gene3D" id="2.60.120.260">
    <property type="entry name" value="Galactose-binding domain-like"/>
    <property type="match status" value="1"/>
</dbReference>
<dbReference type="OrthoDB" id="1488838at2"/>
<dbReference type="InterPro" id="IPR026444">
    <property type="entry name" value="Secre_tail"/>
</dbReference>
<dbReference type="EMBL" id="PDLO01000006">
    <property type="protein sequence ID" value="PHK97938.1"/>
    <property type="molecule type" value="Genomic_DNA"/>
</dbReference>
<feature type="signal peptide" evidence="1">
    <location>
        <begin position="1"/>
        <end position="20"/>
    </location>
</feature>
<proteinExistence type="predicted"/>
<evidence type="ECO:0000313" key="4">
    <source>
        <dbReference type="Proteomes" id="UP000226437"/>
    </source>
</evidence>
<organism evidence="3 4">
    <name type="scientific">Neolewinella marina</name>
    <dbReference type="NCBI Taxonomy" id="438751"/>
    <lineage>
        <taxon>Bacteria</taxon>
        <taxon>Pseudomonadati</taxon>
        <taxon>Bacteroidota</taxon>
        <taxon>Saprospiria</taxon>
        <taxon>Saprospirales</taxon>
        <taxon>Lewinellaceae</taxon>
        <taxon>Neolewinella</taxon>
    </lineage>
</organism>
<sequence>MKHYLFPLFVLLLSPLAAQRIVPLAEHAQLFDGRPGVAASGLVVCGDPELPGVERIISGGDRSVRIDLDTAGLGSDLTDYRCIGCDDLNFGTVLLRSDTVVYTALPGVVQGLDTLGLTVCSPRGVCSDTTQLVVLVQRAPRTVELGNRLVAPESTTAIRIPADSLLPGGAFCRTIAGCADDYAGRGQRLSFTGTLGQDNDFTYEAGRYGGTDAVCVTVCNDLGLCDTYRATFTIDRPAVALPFFDDFSYAGVRPATSLWQDEDVLVNRSYGVNPPSLGVATFDAIDLDGRPYAGTGSGRRGVPRDYLTSVPIQLSGRTGSVLSFYLQPRGLGNRPEVQDSFLVQFLSAQGNWNTVFAREGLPTTTSNTEVSAFTGVVVPVPNEYLYDGFQFRFVNLSTEQGAVDNWNLDYVKLSDQSTSLVTQDLALSEEPFRLVAPYTSLPVRHLQAAGQALLVDSIFLKLWNHRADVTPVTRSTYEVRHRAVPTFISGAGLFPSSYFGQDNGIAPLSLEIRGATFDQLPTYQAIRSFLFDLDPEQDYRLETTYSLTVATEDPGFSPFIAANNTATQVTVLDDYFAYDDGTAEVAIEGQSGNVIVQRYTAFVPDQLVGIRIRLPRGLGGVGDQPLNLVVYGAGEDGQPGELLYSASEPVLYAEDFYTDSLQAFTSYALPEPLDLPAGDFFVGWRQATASRSLPVGFDRNNPVADVQFFDAGSGWQSLSGSTGGAIMIRPLLSGAEVMPTATDDTEADLPLEVFPNPTSGTLSFRLSPSLSLAELHVRLLDLAGRTVKAGQGVDRLDLSDLPRGIYLLEYRVGDRAGRQKIVRH</sequence>
<dbReference type="Proteomes" id="UP000226437">
    <property type="component" value="Unassembled WGS sequence"/>
</dbReference>
<feature type="chain" id="PRO_5013652567" description="Secretion system C-terminal sorting domain-containing protein" evidence="1">
    <location>
        <begin position="21"/>
        <end position="824"/>
    </location>
</feature>
<evidence type="ECO:0000259" key="2">
    <source>
        <dbReference type="Pfam" id="PF18962"/>
    </source>
</evidence>
<name>A0A2G0CD81_9BACT</name>
<dbReference type="RefSeq" id="WP_099107212.1">
    <property type="nucleotide sequence ID" value="NZ_JAATJF010000003.1"/>
</dbReference>
<dbReference type="AlphaFoldDB" id="A0A2G0CD81"/>
<reference evidence="3 4" key="1">
    <citation type="submission" date="2017-10" db="EMBL/GenBank/DDBJ databases">
        <title>The draft genome sequence of Lewinella marina KCTC 32374.</title>
        <authorList>
            <person name="Wang K."/>
        </authorList>
    </citation>
    <scope>NUCLEOTIDE SEQUENCE [LARGE SCALE GENOMIC DNA]</scope>
    <source>
        <strain evidence="3 4">MKG-38</strain>
    </source>
</reference>
<comment type="caution">
    <text evidence="3">The sequence shown here is derived from an EMBL/GenBank/DDBJ whole genome shotgun (WGS) entry which is preliminary data.</text>
</comment>
<dbReference type="Pfam" id="PF18962">
    <property type="entry name" value="Por_Secre_tail"/>
    <property type="match status" value="1"/>
</dbReference>
<accession>A0A2G0CD81</accession>
<feature type="domain" description="Secretion system C-terminal sorting" evidence="2">
    <location>
        <begin position="753"/>
        <end position="821"/>
    </location>
</feature>
<keyword evidence="4" id="KW-1185">Reference proteome</keyword>
<evidence type="ECO:0000256" key="1">
    <source>
        <dbReference type="SAM" id="SignalP"/>
    </source>
</evidence>
<dbReference type="NCBIfam" id="TIGR04183">
    <property type="entry name" value="Por_Secre_tail"/>
    <property type="match status" value="1"/>
</dbReference>
<keyword evidence="1" id="KW-0732">Signal</keyword>
<gene>
    <name evidence="3" type="ORF">CGL56_14080</name>
</gene>
<evidence type="ECO:0000313" key="3">
    <source>
        <dbReference type="EMBL" id="PHK97938.1"/>
    </source>
</evidence>